<evidence type="ECO:0000313" key="2">
    <source>
        <dbReference type="Proteomes" id="UP000318380"/>
    </source>
</evidence>
<dbReference type="OrthoDB" id="3382315at2"/>
<protein>
    <submittedName>
        <fullName evidence="1">Uncharacterized protein</fullName>
    </submittedName>
</protein>
<proteinExistence type="predicted"/>
<evidence type="ECO:0000313" key="1">
    <source>
        <dbReference type="EMBL" id="TWD79005.1"/>
    </source>
</evidence>
<reference evidence="1 2" key="1">
    <citation type="submission" date="2019-06" db="EMBL/GenBank/DDBJ databases">
        <title>Sequencing the genomes of 1000 actinobacteria strains.</title>
        <authorList>
            <person name="Klenk H.-P."/>
        </authorList>
    </citation>
    <scope>NUCLEOTIDE SEQUENCE [LARGE SCALE GENOMIC DNA]</scope>
    <source>
        <strain evidence="1 2">DSM 24683</strain>
    </source>
</reference>
<dbReference type="AlphaFoldDB" id="A0A561BJJ1"/>
<organism evidence="1 2">
    <name type="scientific">Kribbella amoyensis</name>
    <dbReference type="NCBI Taxonomy" id="996641"/>
    <lineage>
        <taxon>Bacteria</taxon>
        <taxon>Bacillati</taxon>
        <taxon>Actinomycetota</taxon>
        <taxon>Actinomycetes</taxon>
        <taxon>Propionibacteriales</taxon>
        <taxon>Kribbellaceae</taxon>
        <taxon>Kribbella</taxon>
    </lineage>
</organism>
<name>A0A561BJJ1_9ACTN</name>
<dbReference type="RefSeq" id="WP_145801394.1">
    <property type="nucleotide sequence ID" value="NZ_VIVK01000001.1"/>
</dbReference>
<accession>A0A561BJJ1</accession>
<keyword evidence="2" id="KW-1185">Reference proteome</keyword>
<sequence length="89" mass="9412">MDSVATAARLEWWANSLTCLAAFPVSVTIAVGEQGWQAAGQLTRTEEGPDLAAFCELDKAFNLRLPDDSTVVVLVTALTPGGSFTLTEP</sequence>
<dbReference type="EMBL" id="VIVK01000001">
    <property type="protein sequence ID" value="TWD79005.1"/>
    <property type="molecule type" value="Genomic_DNA"/>
</dbReference>
<comment type="caution">
    <text evidence="1">The sequence shown here is derived from an EMBL/GenBank/DDBJ whole genome shotgun (WGS) entry which is preliminary data.</text>
</comment>
<dbReference type="Proteomes" id="UP000318380">
    <property type="component" value="Unassembled WGS sequence"/>
</dbReference>
<gene>
    <name evidence="1" type="ORF">FB561_0054</name>
</gene>